<dbReference type="GO" id="GO:0018114">
    <property type="term" value="F:threonine racemase activity"/>
    <property type="evidence" value="ECO:0007669"/>
    <property type="project" value="TreeGrafter"/>
</dbReference>
<feature type="domain" description="Tryptophan synthase beta chain-like PALP" evidence="5">
    <location>
        <begin position="16"/>
        <end position="303"/>
    </location>
</feature>
<keyword evidence="3" id="KW-0663">Pyridoxal phosphate</keyword>
<dbReference type="CDD" id="cd01562">
    <property type="entry name" value="Thr-dehyd"/>
    <property type="match status" value="1"/>
</dbReference>
<dbReference type="Proteomes" id="UP000233535">
    <property type="component" value="Unassembled WGS sequence"/>
</dbReference>
<dbReference type="AlphaFoldDB" id="A0A2N3HRF7"/>
<evidence type="ECO:0000256" key="1">
    <source>
        <dbReference type="ARBA" id="ARBA00001933"/>
    </source>
</evidence>
<organism evidence="6 7">
    <name type="scientific">Labilibaculum filiforme</name>
    <dbReference type="NCBI Taxonomy" id="1940526"/>
    <lineage>
        <taxon>Bacteria</taxon>
        <taxon>Pseudomonadati</taxon>
        <taxon>Bacteroidota</taxon>
        <taxon>Bacteroidia</taxon>
        <taxon>Marinilabiliales</taxon>
        <taxon>Marinifilaceae</taxon>
        <taxon>Labilibaculum</taxon>
    </lineage>
</organism>
<name>A0A2N3HRF7_9BACT</name>
<keyword evidence="7" id="KW-1185">Reference proteome</keyword>
<keyword evidence="4" id="KW-0456">Lyase</keyword>
<accession>A0A2N3HRF7</accession>
<evidence type="ECO:0000256" key="4">
    <source>
        <dbReference type="ARBA" id="ARBA00023239"/>
    </source>
</evidence>
<dbReference type="PANTHER" id="PTHR43050">
    <property type="entry name" value="SERINE / THREONINE RACEMASE FAMILY MEMBER"/>
    <property type="match status" value="1"/>
</dbReference>
<dbReference type="InterPro" id="IPR001926">
    <property type="entry name" value="TrpB-like_PALP"/>
</dbReference>
<comment type="caution">
    <text evidence="6">The sequence shown here is derived from an EMBL/GenBank/DDBJ whole genome shotgun (WGS) entry which is preliminary data.</text>
</comment>
<proteinExistence type="inferred from homology"/>
<dbReference type="GO" id="GO:0005524">
    <property type="term" value="F:ATP binding"/>
    <property type="evidence" value="ECO:0007669"/>
    <property type="project" value="TreeGrafter"/>
</dbReference>
<dbReference type="Pfam" id="PF00291">
    <property type="entry name" value="PALP"/>
    <property type="match status" value="1"/>
</dbReference>
<dbReference type="GO" id="GO:0008721">
    <property type="term" value="F:D-serine ammonia-lyase activity"/>
    <property type="evidence" value="ECO:0007669"/>
    <property type="project" value="TreeGrafter"/>
</dbReference>
<dbReference type="GO" id="GO:0030378">
    <property type="term" value="F:serine racemase activity"/>
    <property type="evidence" value="ECO:0007669"/>
    <property type="project" value="TreeGrafter"/>
</dbReference>
<gene>
    <name evidence="6" type="ORF">BZG02_18775</name>
</gene>
<dbReference type="GO" id="GO:0000287">
    <property type="term" value="F:magnesium ion binding"/>
    <property type="evidence" value="ECO:0007669"/>
    <property type="project" value="TreeGrafter"/>
</dbReference>
<sequence>MNITKENLLETHARIKPFIHRTPVLSSQLINEIAGAEIFFKCENFQKMGAFKMRGATNAILQLSEVEKEFGVATHSSGNFAQAIALAAKTQGIKAYIVMPSNAPEIKKTAVKGYGGEIIECIPTLEARETSLNEVVNKTGAIFLHPYNDYQVIEGQASAAMELIEEYADLDAIFAPVGGGGLLSGTALAAFHFSPNTKVIGAEPMGADDAWQSIQKGEIVPQTNPKTIADGLLTSLGDKTFPIIQQHVEEIIRVEEKEIVAAMRIIWERMKIIAEASSAVALAAVLKNKKKYQGQKIGIILSGGNVELSKLPF</sequence>
<dbReference type="GO" id="GO:0003941">
    <property type="term" value="F:L-serine ammonia-lyase activity"/>
    <property type="evidence" value="ECO:0007669"/>
    <property type="project" value="TreeGrafter"/>
</dbReference>
<reference evidence="6 7" key="1">
    <citation type="journal article" date="2017" name="Front. Microbiol.">
        <title>Labilibaculum manganireducens gen. nov., sp. nov. and Labilibaculum filiforme sp. nov., Novel Bacteroidetes Isolated from Subsurface Sediments of the Baltic Sea.</title>
        <authorList>
            <person name="Vandieken V."/>
            <person name="Marshall I.P."/>
            <person name="Niemann H."/>
            <person name="Engelen B."/>
            <person name="Cypionka H."/>
        </authorList>
    </citation>
    <scope>NUCLEOTIDE SEQUENCE [LARGE SCALE GENOMIC DNA]</scope>
    <source>
        <strain evidence="6 7">59.16B</strain>
    </source>
</reference>
<dbReference type="OrthoDB" id="9811476at2"/>
<dbReference type="FunFam" id="3.40.50.1100:FF:000007">
    <property type="entry name" value="L-threonine dehydratase catabolic TdcB"/>
    <property type="match status" value="1"/>
</dbReference>
<dbReference type="InterPro" id="IPR036052">
    <property type="entry name" value="TrpB-like_PALP_sf"/>
</dbReference>
<comment type="cofactor">
    <cofactor evidence="1">
        <name>pyridoxal 5'-phosphate</name>
        <dbReference type="ChEBI" id="CHEBI:597326"/>
    </cofactor>
</comment>
<dbReference type="GO" id="GO:0030170">
    <property type="term" value="F:pyridoxal phosphate binding"/>
    <property type="evidence" value="ECO:0007669"/>
    <property type="project" value="TreeGrafter"/>
</dbReference>
<dbReference type="SUPFAM" id="SSF53686">
    <property type="entry name" value="Tryptophan synthase beta subunit-like PLP-dependent enzymes"/>
    <property type="match status" value="1"/>
</dbReference>
<evidence type="ECO:0000259" key="5">
    <source>
        <dbReference type="Pfam" id="PF00291"/>
    </source>
</evidence>
<evidence type="ECO:0000313" key="6">
    <source>
        <dbReference type="EMBL" id="PKQ60634.1"/>
    </source>
</evidence>
<dbReference type="EMBL" id="MVDD01000023">
    <property type="protein sequence ID" value="PKQ60634.1"/>
    <property type="molecule type" value="Genomic_DNA"/>
</dbReference>
<dbReference type="Gene3D" id="3.40.50.1100">
    <property type="match status" value="2"/>
</dbReference>
<evidence type="ECO:0000313" key="7">
    <source>
        <dbReference type="Proteomes" id="UP000233535"/>
    </source>
</evidence>
<dbReference type="RefSeq" id="WP_101263296.1">
    <property type="nucleotide sequence ID" value="NZ_MVDD01000023.1"/>
</dbReference>
<evidence type="ECO:0000256" key="2">
    <source>
        <dbReference type="ARBA" id="ARBA00010869"/>
    </source>
</evidence>
<protein>
    <submittedName>
        <fullName evidence="6">Serine dehydratase</fullName>
    </submittedName>
</protein>
<dbReference type="PANTHER" id="PTHR43050:SF1">
    <property type="entry name" value="SERINE RACEMASE"/>
    <property type="match status" value="1"/>
</dbReference>
<comment type="similarity">
    <text evidence="2">Belongs to the serine/threonine dehydratase family.</text>
</comment>
<dbReference type="GO" id="GO:0070179">
    <property type="term" value="P:D-serine biosynthetic process"/>
    <property type="evidence" value="ECO:0007669"/>
    <property type="project" value="TreeGrafter"/>
</dbReference>
<evidence type="ECO:0000256" key="3">
    <source>
        <dbReference type="ARBA" id="ARBA00022898"/>
    </source>
</evidence>